<proteinExistence type="predicted"/>
<comment type="caution">
    <text evidence="2">The sequence shown here is derived from an EMBL/GenBank/DDBJ whole genome shotgun (WGS) entry which is preliminary data.</text>
</comment>
<evidence type="ECO:0000313" key="3">
    <source>
        <dbReference type="Proteomes" id="UP000315439"/>
    </source>
</evidence>
<dbReference type="AlphaFoldDB" id="A0A545U8U7"/>
<dbReference type="Proteomes" id="UP000315439">
    <property type="component" value="Unassembled WGS sequence"/>
</dbReference>
<evidence type="ECO:0000256" key="1">
    <source>
        <dbReference type="SAM" id="MobiDB-lite"/>
    </source>
</evidence>
<dbReference type="OrthoDB" id="6397819at2"/>
<protein>
    <submittedName>
        <fullName evidence="2">Uncharacterized protein</fullName>
    </submittedName>
</protein>
<sequence>MAELGESALMTKILEHKHDDETCPFCQKNDEVEQDGVSSKEQDWDDDERTSDEYWTKKIGNNSGKLETNMAANDEPRPTDWELLHPVYDCKGKEIDLPDSHKITPNPHHLIPGNESLKKAKELLVWIYADADGSQIESDINYDVNNAQNGIWLPSNNSMRGNDDWKCETVKITYANAAQPGRGCFHDRHTNYSEFVTRLLNKIADKMGQEDSVCQYNTEESGEKHKPPYALVPRLNGVSQRLKSYLKSFNPDGYQPPLYTSKLVDIRVKIIKDFDEGKVAAINCDQHKL</sequence>
<gene>
    <name evidence="2" type="ORF">FLL46_18350</name>
</gene>
<dbReference type="EMBL" id="VIKS01000011">
    <property type="protein sequence ID" value="TQV85885.1"/>
    <property type="molecule type" value="Genomic_DNA"/>
</dbReference>
<reference evidence="2 3" key="1">
    <citation type="submission" date="2019-07" db="EMBL/GenBank/DDBJ databases">
        <title>Draft genome for Aliikangiella sp. M105.</title>
        <authorList>
            <person name="Wang G."/>
        </authorList>
    </citation>
    <scope>NUCLEOTIDE SEQUENCE [LARGE SCALE GENOMIC DNA]</scope>
    <source>
        <strain evidence="2 3">M105</strain>
    </source>
</reference>
<keyword evidence="3" id="KW-1185">Reference proteome</keyword>
<name>A0A545U8U7_9GAMM</name>
<feature type="region of interest" description="Disordered" evidence="1">
    <location>
        <begin position="20"/>
        <end position="51"/>
    </location>
</feature>
<dbReference type="Pfam" id="PF14412">
    <property type="entry name" value="AHH"/>
    <property type="match status" value="1"/>
</dbReference>
<accession>A0A545U8U7</accession>
<dbReference type="InterPro" id="IPR032871">
    <property type="entry name" value="AHH_dom_containing"/>
</dbReference>
<dbReference type="RefSeq" id="WP_142932804.1">
    <property type="nucleotide sequence ID" value="NZ_ML660167.1"/>
</dbReference>
<evidence type="ECO:0000313" key="2">
    <source>
        <dbReference type="EMBL" id="TQV85885.1"/>
    </source>
</evidence>
<organism evidence="2 3">
    <name type="scientific">Aliikangiella coralliicola</name>
    <dbReference type="NCBI Taxonomy" id="2592383"/>
    <lineage>
        <taxon>Bacteria</taxon>
        <taxon>Pseudomonadati</taxon>
        <taxon>Pseudomonadota</taxon>
        <taxon>Gammaproteobacteria</taxon>
        <taxon>Oceanospirillales</taxon>
        <taxon>Pleioneaceae</taxon>
        <taxon>Aliikangiella</taxon>
    </lineage>
</organism>